<keyword evidence="2" id="KW-1185">Reference proteome</keyword>
<dbReference type="Proteomes" id="UP000033731">
    <property type="component" value="Unassembled WGS sequence"/>
</dbReference>
<reference evidence="1 2" key="1">
    <citation type="journal article" date="2015" name="Phytopathology">
        <title>Genomes of Candidatus Liberibacter solanacearum haplotype A from New Zealand and the USA suggest significant genome plasticity in the species.</title>
        <authorList>
            <person name="Thompson S.M."/>
            <person name="Johnson C.P."/>
            <person name="Lu A.Y."/>
            <person name="Frampton R.A."/>
            <person name="Sullivan K.L."/>
            <person name="Fiers M.W."/>
            <person name="Crowhurst R.N."/>
            <person name="Pitman A.R."/>
            <person name="Scott I."/>
            <person name="Gudmestad N.C."/>
            <person name="Smith G.R."/>
        </authorList>
    </citation>
    <scope>NUCLEOTIDE SEQUENCE [LARGE SCALE GENOMIC DNA]</scope>
    <source>
        <strain evidence="1 2">LsoNZ1</strain>
    </source>
</reference>
<proteinExistence type="predicted"/>
<evidence type="ECO:0000313" key="1">
    <source>
        <dbReference type="EMBL" id="KJZ82232.1"/>
    </source>
</evidence>
<organism evidence="1 2">
    <name type="scientific">Candidatus Liberibacter solanacearum</name>
    <dbReference type="NCBI Taxonomy" id="556287"/>
    <lineage>
        <taxon>Bacteria</taxon>
        <taxon>Pseudomonadati</taxon>
        <taxon>Pseudomonadota</taxon>
        <taxon>Alphaproteobacteria</taxon>
        <taxon>Hyphomicrobiales</taxon>
        <taxon>Rhizobiaceae</taxon>
        <taxon>Liberibacter</taxon>
    </lineage>
</organism>
<dbReference type="AlphaFoldDB" id="A0A0F4VNJ4"/>
<sequence length="44" mass="4916">MSSEIYSSQYYNVQNSKKGSIANAILKQYSLGIALIFVSRNINT</sequence>
<evidence type="ECO:0000313" key="2">
    <source>
        <dbReference type="Proteomes" id="UP000033731"/>
    </source>
</evidence>
<dbReference type="EMBL" id="JMTK01000002">
    <property type="protein sequence ID" value="KJZ82232.1"/>
    <property type="molecule type" value="Genomic_DNA"/>
</dbReference>
<name>A0A0F4VNJ4_9HYPH</name>
<protein>
    <submittedName>
        <fullName evidence="1">Uncharacterized protein</fullName>
    </submittedName>
</protein>
<accession>A0A0F4VNJ4</accession>
<dbReference type="PATRIC" id="fig|556287.9.peg.998"/>
<comment type="caution">
    <text evidence="1">The sequence shown here is derived from an EMBL/GenBank/DDBJ whole genome shotgun (WGS) entry which is preliminary data.</text>
</comment>
<gene>
    <name evidence="1" type="ORF">DJ66_0976</name>
</gene>